<accession>A0A7W4KFP3</accession>
<dbReference type="CDD" id="cd08427">
    <property type="entry name" value="PBP2_LTTR_like_2"/>
    <property type="match status" value="1"/>
</dbReference>
<dbReference type="GO" id="GO:0003700">
    <property type="term" value="F:DNA-binding transcription factor activity"/>
    <property type="evidence" value="ECO:0007669"/>
    <property type="project" value="InterPro"/>
</dbReference>
<keyword evidence="7" id="KW-1185">Reference proteome</keyword>
<evidence type="ECO:0000256" key="4">
    <source>
        <dbReference type="ARBA" id="ARBA00023163"/>
    </source>
</evidence>
<evidence type="ECO:0000256" key="1">
    <source>
        <dbReference type="ARBA" id="ARBA00009437"/>
    </source>
</evidence>
<comment type="similarity">
    <text evidence="1">Belongs to the LysR transcriptional regulatory family.</text>
</comment>
<feature type="domain" description="HTH lysR-type" evidence="5">
    <location>
        <begin position="1"/>
        <end position="58"/>
    </location>
</feature>
<dbReference type="GO" id="GO:0003677">
    <property type="term" value="F:DNA binding"/>
    <property type="evidence" value="ECO:0007669"/>
    <property type="project" value="UniProtKB-KW"/>
</dbReference>
<name>A0A7W4KFP3_9PROT</name>
<protein>
    <submittedName>
        <fullName evidence="6">LysR family transcriptional regulator</fullName>
    </submittedName>
</protein>
<dbReference type="InterPro" id="IPR036390">
    <property type="entry name" value="WH_DNA-bd_sf"/>
</dbReference>
<dbReference type="InterPro" id="IPR000847">
    <property type="entry name" value="LysR_HTH_N"/>
</dbReference>
<keyword evidence="2" id="KW-0805">Transcription regulation</keyword>
<dbReference type="PROSITE" id="PS50931">
    <property type="entry name" value="HTH_LYSR"/>
    <property type="match status" value="1"/>
</dbReference>
<dbReference type="Gene3D" id="1.10.10.10">
    <property type="entry name" value="Winged helix-like DNA-binding domain superfamily/Winged helix DNA-binding domain"/>
    <property type="match status" value="1"/>
</dbReference>
<dbReference type="RefSeq" id="WP_182950637.1">
    <property type="nucleotide sequence ID" value="NZ_JABEQK010000011.1"/>
</dbReference>
<organism evidence="6 7">
    <name type="scientific">Gluconacetobacter takamatsuzukensis</name>
    <dbReference type="NCBI Taxonomy" id="1286190"/>
    <lineage>
        <taxon>Bacteria</taxon>
        <taxon>Pseudomonadati</taxon>
        <taxon>Pseudomonadota</taxon>
        <taxon>Alphaproteobacteria</taxon>
        <taxon>Acetobacterales</taxon>
        <taxon>Acetobacteraceae</taxon>
        <taxon>Gluconacetobacter</taxon>
    </lineage>
</organism>
<dbReference type="InterPro" id="IPR005119">
    <property type="entry name" value="LysR_subst-bd"/>
</dbReference>
<dbReference type="SUPFAM" id="SSF53850">
    <property type="entry name" value="Periplasmic binding protein-like II"/>
    <property type="match status" value="1"/>
</dbReference>
<evidence type="ECO:0000256" key="2">
    <source>
        <dbReference type="ARBA" id="ARBA00023015"/>
    </source>
</evidence>
<evidence type="ECO:0000313" key="7">
    <source>
        <dbReference type="Proteomes" id="UP000540556"/>
    </source>
</evidence>
<proteinExistence type="inferred from homology"/>
<dbReference type="Pfam" id="PF03466">
    <property type="entry name" value="LysR_substrate"/>
    <property type="match status" value="1"/>
</dbReference>
<dbReference type="PANTHER" id="PTHR30346:SF28">
    <property type="entry name" value="HTH-TYPE TRANSCRIPTIONAL REGULATOR CYNR"/>
    <property type="match status" value="1"/>
</dbReference>
<dbReference type="InterPro" id="IPR036388">
    <property type="entry name" value="WH-like_DNA-bd_sf"/>
</dbReference>
<keyword evidence="4" id="KW-0804">Transcription</keyword>
<evidence type="ECO:0000256" key="3">
    <source>
        <dbReference type="ARBA" id="ARBA00023125"/>
    </source>
</evidence>
<keyword evidence="3" id="KW-0238">DNA-binding</keyword>
<dbReference type="GO" id="GO:0032993">
    <property type="term" value="C:protein-DNA complex"/>
    <property type="evidence" value="ECO:0007669"/>
    <property type="project" value="TreeGrafter"/>
</dbReference>
<gene>
    <name evidence="6" type="ORF">HLH27_13925</name>
</gene>
<evidence type="ECO:0000259" key="5">
    <source>
        <dbReference type="PROSITE" id="PS50931"/>
    </source>
</evidence>
<sequence length="300" mass="33113">MDTRFLETFVDVVELGSMAGAARKTGLSSGSVAQRIHTLERDLGVALIERHGQTVKPTAAGRSILIQGRRILREIESLMRFASHLNDEGEITVGAISTALTGLLPDLLNAFLSAHPRISLYTVPGTSLALYDQVLNHRLDAAIIVEPPYDPPKTCGWRPLRDEALTLVVPTGWEGADPLDLLRTRPFVRYDRNHWGGRIVDRYLKKHSITPYEQLEMDCLEAIVAIVAQKGGIALLPAWTTPWPPAPGIVSMALGDTAPVRRIGVLWHRASPRSHLLKYFLRLLDATTYGQPIAYEPLAP</sequence>
<evidence type="ECO:0000313" key="6">
    <source>
        <dbReference type="EMBL" id="MBB2206104.1"/>
    </source>
</evidence>
<dbReference type="PANTHER" id="PTHR30346">
    <property type="entry name" value="TRANSCRIPTIONAL DUAL REGULATOR HCAR-RELATED"/>
    <property type="match status" value="1"/>
</dbReference>
<dbReference type="Pfam" id="PF00126">
    <property type="entry name" value="HTH_1"/>
    <property type="match status" value="1"/>
</dbReference>
<dbReference type="AlphaFoldDB" id="A0A7W4KFP3"/>
<dbReference type="Proteomes" id="UP000540556">
    <property type="component" value="Unassembled WGS sequence"/>
</dbReference>
<dbReference type="Gene3D" id="3.40.190.10">
    <property type="entry name" value="Periplasmic binding protein-like II"/>
    <property type="match status" value="2"/>
</dbReference>
<dbReference type="SUPFAM" id="SSF46785">
    <property type="entry name" value="Winged helix' DNA-binding domain"/>
    <property type="match status" value="1"/>
</dbReference>
<dbReference type="EMBL" id="JABEQK010000011">
    <property type="protein sequence ID" value="MBB2206104.1"/>
    <property type="molecule type" value="Genomic_DNA"/>
</dbReference>
<reference evidence="6 7" key="1">
    <citation type="submission" date="2020-04" db="EMBL/GenBank/DDBJ databases">
        <title>Description of novel Gluconacetobacter.</title>
        <authorList>
            <person name="Sombolestani A."/>
        </authorList>
    </citation>
    <scope>NUCLEOTIDE SEQUENCE [LARGE SCALE GENOMIC DNA]</scope>
    <source>
        <strain evidence="6 7">LMG 27800</strain>
    </source>
</reference>
<comment type="caution">
    <text evidence="6">The sequence shown here is derived from an EMBL/GenBank/DDBJ whole genome shotgun (WGS) entry which is preliminary data.</text>
</comment>